<proteinExistence type="predicted"/>
<accession>A0ABQ4YL71</accession>
<name>A0ABQ4YL71_9ASTR</name>
<evidence type="ECO:0000313" key="3">
    <source>
        <dbReference type="Proteomes" id="UP001151760"/>
    </source>
</evidence>
<feature type="region of interest" description="Disordered" evidence="1">
    <location>
        <begin position="24"/>
        <end position="98"/>
    </location>
</feature>
<evidence type="ECO:0000256" key="1">
    <source>
        <dbReference type="SAM" id="MobiDB-lite"/>
    </source>
</evidence>
<dbReference type="EMBL" id="BQNB010010512">
    <property type="protein sequence ID" value="GJS78260.1"/>
    <property type="molecule type" value="Genomic_DNA"/>
</dbReference>
<comment type="caution">
    <text evidence="2">The sequence shown here is derived from an EMBL/GenBank/DDBJ whole genome shotgun (WGS) entry which is preliminary data.</text>
</comment>
<gene>
    <name evidence="2" type="ORF">Tco_0728141</name>
</gene>
<sequence length="124" mass="13549">MKTRSLPEPSFITNHCCNLVTATPAPLDPSYATAPSPEPPPDHRSTTVNSDQRRSTAAQLLSDHQSTMGQTRLERTTLTNDGPTTGSTGSTFRSYGGDRQSMACHTTWLLTWCRGDNTLKHDSN</sequence>
<feature type="compositionally biased region" description="Polar residues" evidence="1">
    <location>
        <begin position="46"/>
        <end position="93"/>
    </location>
</feature>
<dbReference type="Proteomes" id="UP001151760">
    <property type="component" value="Unassembled WGS sequence"/>
</dbReference>
<organism evidence="2 3">
    <name type="scientific">Tanacetum coccineum</name>
    <dbReference type="NCBI Taxonomy" id="301880"/>
    <lineage>
        <taxon>Eukaryota</taxon>
        <taxon>Viridiplantae</taxon>
        <taxon>Streptophyta</taxon>
        <taxon>Embryophyta</taxon>
        <taxon>Tracheophyta</taxon>
        <taxon>Spermatophyta</taxon>
        <taxon>Magnoliopsida</taxon>
        <taxon>eudicotyledons</taxon>
        <taxon>Gunneridae</taxon>
        <taxon>Pentapetalae</taxon>
        <taxon>asterids</taxon>
        <taxon>campanulids</taxon>
        <taxon>Asterales</taxon>
        <taxon>Asteraceae</taxon>
        <taxon>Asteroideae</taxon>
        <taxon>Anthemideae</taxon>
        <taxon>Anthemidinae</taxon>
        <taxon>Tanacetum</taxon>
    </lineage>
</organism>
<evidence type="ECO:0000313" key="2">
    <source>
        <dbReference type="EMBL" id="GJS78260.1"/>
    </source>
</evidence>
<keyword evidence="3" id="KW-1185">Reference proteome</keyword>
<reference evidence="2" key="1">
    <citation type="journal article" date="2022" name="Int. J. Mol. Sci.">
        <title>Draft Genome of Tanacetum Coccineum: Genomic Comparison of Closely Related Tanacetum-Family Plants.</title>
        <authorList>
            <person name="Yamashiro T."/>
            <person name="Shiraishi A."/>
            <person name="Nakayama K."/>
            <person name="Satake H."/>
        </authorList>
    </citation>
    <scope>NUCLEOTIDE SEQUENCE</scope>
</reference>
<protein>
    <submittedName>
        <fullName evidence="2">Uncharacterized protein</fullName>
    </submittedName>
</protein>
<reference evidence="2" key="2">
    <citation type="submission" date="2022-01" db="EMBL/GenBank/DDBJ databases">
        <authorList>
            <person name="Yamashiro T."/>
            <person name="Shiraishi A."/>
            <person name="Satake H."/>
            <person name="Nakayama K."/>
        </authorList>
    </citation>
    <scope>NUCLEOTIDE SEQUENCE</scope>
</reference>